<name>A0A0C2J8K8_9PEZI</name>
<dbReference type="OrthoDB" id="5244761at2759"/>
<dbReference type="GeneID" id="63677687"/>
<dbReference type="PANTHER" id="PTHR47785">
    <property type="entry name" value="ZN(II)2CYS6 TRANSCRIPTION FACTOR (EUROFUNG)-RELATED-RELATED"/>
    <property type="match status" value="1"/>
</dbReference>
<gene>
    <name evidence="1" type="ORF">SPBR_04483</name>
</gene>
<reference evidence="1 2" key="1">
    <citation type="journal article" date="2014" name="BMC Genomics">
        <title>Comparative genomics of the major fungal agents of human and animal Sporotrichosis: Sporothrix schenckii and Sporothrix brasiliensis.</title>
        <authorList>
            <person name="Teixeira M.M."/>
            <person name="de Almeida L.G."/>
            <person name="Kubitschek-Barreira P."/>
            <person name="Alves F.L."/>
            <person name="Kioshima E.S."/>
            <person name="Abadio A.K."/>
            <person name="Fernandes L."/>
            <person name="Derengowski L.S."/>
            <person name="Ferreira K.S."/>
            <person name="Souza R.C."/>
            <person name="Ruiz J.C."/>
            <person name="de Andrade N.C."/>
            <person name="Paes H.C."/>
            <person name="Nicola A.M."/>
            <person name="Albuquerque P."/>
            <person name="Gerber A.L."/>
            <person name="Martins V.P."/>
            <person name="Peconick L.D."/>
            <person name="Neto A.V."/>
            <person name="Chaucanez C.B."/>
            <person name="Silva P.A."/>
            <person name="Cunha O.L."/>
            <person name="de Oliveira F.F."/>
            <person name="dos Santos T.C."/>
            <person name="Barros A.L."/>
            <person name="Soares M.A."/>
            <person name="de Oliveira L.M."/>
            <person name="Marini M.M."/>
            <person name="Villalobos-Duno H."/>
            <person name="Cunha M.M."/>
            <person name="de Hoog S."/>
            <person name="da Silveira J.F."/>
            <person name="Henrissat B."/>
            <person name="Nino-Vega G.A."/>
            <person name="Cisalpino P.S."/>
            <person name="Mora-Montes H.M."/>
            <person name="Almeida S.R."/>
            <person name="Stajich J.E."/>
            <person name="Lopes-Bezerra L.M."/>
            <person name="Vasconcelos A.T."/>
            <person name="Felipe M.S."/>
        </authorList>
    </citation>
    <scope>NUCLEOTIDE SEQUENCE [LARGE SCALE GENOMIC DNA]</scope>
    <source>
        <strain evidence="1 2">5110</strain>
    </source>
</reference>
<keyword evidence="2" id="KW-1185">Reference proteome</keyword>
<accession>A0A0C2J8K8</accession>
<dbReference type="AlphaFoldDB" id="A0A0C2J8K8"/>
<evidence type="ECO:0000313" key="1">
    <source>
        <dbReference type="EMBL" id="KIH93327.1"/>
    </source>
</evidence>
<dbReference type="RefSeq" id="XP_040621337.1">
    <property type="nucleotide sequence ID" value="XM_040762766.1"/>
</dbReference>
<organism evidence="1 2">
    <name type="scientific">Sporothrix brasiliensis 5110</name>
    <dbReference type="NCBI Taxonomy" id="1398154"/>
    <lineage>
        <taxon>Eukaryota</taxon>
        <taxon>Fungi</taxon>
        <taxon>Dikarya</taxon>
        <taxon>Ascomycota</taxon>
        <taxon>Pezizomycotina</taxon>
        <taxon>Sordariomycetes</taxon>
        <taxon>Sordariomycetidae</taxon>
        <taxon>Ophiostomatales</taxon>
        <taxon>Ophiostomataceae</taxon>
        <taxon>Sporothrix</taxon>
    </lineage>
</organism>
<dbReference type="EMBL" id="AWTV01000005">
    <property type="protein sequence ID" value="KIH93327.1"/>
    <property type="molecule type" value="Genomic_DNA"/>
</dbReference>
<proteinExistence type="predicted"/>
<evidence type="ECO:0000313" key="2">
    <source>
        <dbReference type="Proteomes" id="UP000031575"/>
    </source>
</evidence>
<dbReference type="InterPro" id="IPR053181">
    <property type="entry name" value="EcdB-like_regulator"/>
</dbReference>
<sequence>MIEACIQGFESHAASNPAFRNSSLFDRYLRATDVLAAHLRVTYWGAELLVYRRYIQQILAFNHTKTVGGASEDEGLVALAKEADVVNKFTLEMARRGLHALVQSTSAFHDLPDERFVVTNMYSTAHAQWGGLLILDSAQRDPTPALSFVT</sequence>
<dbReference type="Proteomes" id="UP000031575">
    <property type="component" value="Unassembled WGS sequence"/>
</dbReference>
<dbReference type="HOGENOM" id="CLU_1741764_0_0_1"/>
<dbReference type="PANTHER" id="PTHR47785:SF4">
    <property type="entry name" value="ZN(II)2CYS6 TRANSCRIPTION FACTOR (EUROFUNG)"/>
    <property type="match status" value="1"/>
</dbReference>
<dbReference type="VEuPathDB" id="FungiDB:SPBR_04483"/>
<comment type="caution">
    <text evidence="1">The sequence shown here is derived from an EMBL/GenBank/DDBJ whole genome shotgun (WGS) entry which is preliminary data.</text>
</comment>
<protein>
    <submittedName>
        <fullName evidence="1">Uncharacterized protein</fullName>
    </submittedName>
</protein>